<dbReference type="EMBL" id="CZQD01000017">
    <property type="protein sequence ID" value="CUS56028.1"/>
    <property type="molecule type" value="Genomic_DNA"/>
</dbReference>
<dbReference type="GO" id="GO:0046933">
    <property type="term" value="F:proton-transporting ATP synthase activity, rotational mechanism"/>
    <property type="evidence" value="ECO:0007669"/>
    <property type="project" value="InterPro"/>
</dbReference>
<reference evidence="9" key="1">
    <citation type="submission" date="2015-10" db="EMBL/GenBank/DDBJ databases">
        <authorList>
            <person name="Gilbert D.G."/>
        </authorList>
    </citation>
    <scope>NUCLEOTIDE SEQUENCE</scope>
</reference>
<evidence type="ECO:0000256" key="1">
    <source>
        <dbReference type="ARBA" id="ARBA00004170"/>
    </source>
</evidence>
<proteinExistence type="inferred from homology"/>
<name>A0A160TYC5_9ZZZZ</name>
<keyword evidence="6" id="KW-0139">CF(1)</keyword>
<keyword evidence="9" id="KW-0378">Hydrolase</keyword>
<accession>A0A160TYC5</accession>
<dbReference type="PANTHER" id="PTHR13822:SF10">
    <property type="entry name" value="ATP SYNTHASE EPSILON CHAIN, CHLOROPLASTIC"/>
    <property type="match status" value="1"/>
</dbReference>
<dbReference type="AlphaFoldDB" id="A0A160TYC5"/>
<keyword evidence="3" id="KW-0813">Transport</keyword>
<dbReference type="HAMAP" id="MF_00530">
    <property type="entry name" value="ATP_synth_epsil_bac"/>
    <property type="match status" value="1"/>
</dbReference>
<dbReference type="GO" id="GO:0016787">
    <property type="term" value="F:hydrolase activity"/>
    <property type="evidence" value="ECO:0007669"/>
    <property type="project" value="UniProtKB-KW"/>
</dbReference>
<dbReference type="NCBIfam" id="TIGR01216">
    <property type="entry name" value="ATP_synt_epsi"/>
    <property type="match status" value="1"/>
</dbReference>
<dbReference type="NCBIfam" id="NF001851">
    <property type="entry name" value="PRK00571.2-4"/>
    <property type="match status" value="1"/>
</dbReference>
<dbReference type="EC" id="3.6.3.14" evidence="9"/>
<evidence type="ECO:0000256" key="7">
    <source>
        <dbReference type="ARBA" id="ARBA00023310"/>
    </source>
</evidence>
<dbReference type="GO" id="GO:0045259">
    <property type="term" value="C:proton-transporting ATP synthase complex"/>
    <property type="evidence" value="ECO:0007669"/>
    <property type="project" value="UniProtKB-KW"/>
</dbReference>
<dbReference type="NCBIfam" id="NF009983">
    <property type="entry name" value="PRK13449.1"/>
    <property type="match status" value="1"/>
</dbReference>
<dbReference type="SUPFAM" id="SSF51344">
    <property type="entry name" value="Epsilon subunit of F1F0-ATP synthase N-terminal domain"/>
    <property type="match status" value="1"/>
</dbReference>
<feature type="domain" description="ATP synthase F1 complex delta/epsilon subunit N-terminal" evidence="8">
    <location>
        <begin position="5"/>
        <end position="84"/>
    </location>
</feature>
<keyword evidence="5" id="KW-0472">Membrane</keyword>
<evidence type="ECO:0000256" key="4">
    <source>
        <dbReference type="ARBA" id="ARBA00023065"/>
    </source>
</evidence>
<comment type="subcellular location">
    <subcellularLocation>
        <location evidence="1">Membrane</location>
        <topology evidence="1">Peripheral membrane protein</topology>
    </subcellularLocation>
</comment>
<comment type="similarity">
    <text evidence="2">Belongs to the ATPase epsilon chain family.</text>
</comment>
<evidence type="ECO:0000259" key="8">
    <source>
        <dbReference type="Pfam" id="PF02823"/>
    </source>
</evidence>
<dbReference type="Pfam" id="PF02823">
    <property type="entry name" value="ATP-synt_DE_N"/>
    <property type="match status" value="1"/>
</dbReference>
<evidence type="ECO:0000256" key="6">
    <source>
        <dbReference type="ARBA" id="ARBA00023196"/>
    </source>
</evidence>
<protein>
    <submittedName>
        <fullName evidence="9">ATP synthase epsilon chain</fullName>
        <ecNumber evidence="9">3.6.3.14</ecNumber>
    </submittedName>
</protein>
<dbReference type="InterPro" id="IPR001469">
    <property type="entry name" value="ATP_synth_F1_dsu/esu"/>
</dbReference>
<gene>
    <name evidence="9" type="ORF">MGWOODY_Hyp31</name>
</gene>
<dbReference type="Gene3D" id="2.60.15.10">
    <property type="entry name" value="F0F1 ATP synthase delta/epsilon subunit, N-terminal"/>
    <property type="match status" value="1"/>
</dbReference>
<evidence type="ECO:0000313" key="9">
    <source>
        <dbReference type="EMBL" id="CUS56028.1"/>
    </source>
</evidence>
<evidence type="ECO:0000256" key="3">
    <source>
        <dbReference type="ARBA" id="ARBA00022448"/>
    </source>
</evidence>
<evidence type="ECO:0000256" key="2">
    <source>
        <dbReference type="ARBA" id="ARBA00005712"/>
    </source>
</evidence>
<dbReference type="CDD" id="cd12152">
    <property type="entry name" value="F1-ATPase_delta"/>
    <property type="match status" value="1"/>
</dbReference>
<dbReference type="PANTHER" id="PTHR13822">
    <property type="entry name" value="ATP SYNTHASE DELTA/EPSILON CHAIN"/>
    <property type="match status" value="1"/>
</dbReference>
<sequence length="135" mass="14853">MANKLHFSLVSPARELFSGEVDHVIAPGSEGEFGVLANHAPFMTTLKNGVVRVLEGDTVKMRIFVRGGFADVTAEGLTILAEEARMLDKLKVEDVQKELDETLLKIQSLDKGDSAKLALQEHYDYLESLKAAMVH</sequence>
<evidence type="ECO:0000256" key="5">
    <source>
        <dbReference type="ARBA" id="ARBA00023136"/>
    </source>
</evidence>
<dbReference type="InterPro" id="IPR036771">
    <property type="entry name" value="ATPsynth_dsu/esu_N"/>
</dbReference>
<organism evidence="9">
    <name type="scientific">hydrothermal vent metagenome</name>
    <dbReference type="NCBI Taxonomy" id="652676"/>
    <lineage>
        <taxon>unclassified sequences</taxon>
        <taxon>metagenomes</taxon>
        <taxon>ecological metagenomes</taxon>
    </lineage>
</organism>
<keyword evidence="7" id="KW-0066">ATP synthesis</keyword>
<keyword evidence="4" id="KW-0406">Ion transport</keyword>
<dbReference type="InterPro" id="IPR020546">
    <property type="entry name" value="ATP_synth_F1_dsu/esu_N"/>
</dbReference>